<feature type="signal peptide" evidence="1">
    <location>
        <begin position="1"/>
        <end position="17"/>
    </location>
</feature>
<dbReference type="EMBL" id="UYYA01000163">
    <property type="protein sequence ID" value="VDM52769.1"/>
    <property type="molecule type" value="Genomic_DNA"/>
</dbReference>
<gene>
    <name evidence="2" type="ORF">ACOC_LOCUS1184</name>
</gene>
<keyword evidence="3" id="KW-1185">Reference proteome</keyword>
<dbReference type="OrthoDB" id="5856147at2759"/>
<reference evidence="2 3" key="2">
    <citation type="submission" date="2018-11" db="EMBL/GenBank/DDBJ databases">
        <authorList>
            <consortium name="Pathogen Informatics"/>
        </authorList>
    </citation>
    <scope>NUCLEOTIDE SEQUENCE [LARGE SCALE GENOMIC DNA]</scope>
    <source>
        <strain evidence="2 3">Costa Rica</strain>
    </source>
</reference>
<proteinExistence type="predicted"/>
<organism evidence="4">
    <name type="scientific">Angiostrongylus costaricensis</name>
    <name type="common">Nematode worm</name>
    <dbReference type="NCBI Taxonomy" id="334426"/>
    <lineage>
        <taxon>Eukaryota</taxon>
        <taxon>Metazoa</taxon>
        <taxon>Ecdysozoa</taxon>
        <taxon>Nematoda</taxon>
        <taxon>Chromadorea</taxon>
        <taxon>Rhabditida</taxon>
        <taxon>Rhabditina</taxon>
        <taxon>Rhabditomorpha</taxon>
        <taxon>Strongyloidea</taxon>
        <taxon>Metastrongylidae</taxon>
        <taxon>Angiostrongylus</taxon>
    </lineage>
</organism>
<accession>A0A0R3PBT2</accession>
<feature type="chain" id="PRO_5043130011" evidence="1">
    <location>
        <begin position="18"/>
        <end position="144"/>
    </location>
</feature>
<keyword evidence="1" id="KW-0732">Signal</keyword>
<protein>
    <submittedName>
        <fullName evidence="4">Secreted protein</fullName>
    </submittedName>
</protein>
<evidence type="ECO:0000313" key="2">
    <source>
        <dbReference type="EMBL" id="VDM52769.1"/>
    </source>
</evidence>
<name>A0A0R3PBT2_ANGCS</name>
<evidence type="ECO:0000313" key="3">
    <source>
        <dbReference type="Proteomes" id="UP000267027"/>
    </source>
</evidence>
<evidence type="ECO:0000313" key="4">
    <source>
        <dbReference type="WBParaSite" id="ACOC_0000118301-mRNA-1"/>
    </source>
</evidence>
<sequence>MVLFIFCSCCISLNVLFSKIRRILEIKELERTSKQEAQIVSLIYYNSTYAGLVQFPSQRCEFPFCSHRSKRTLTMQLLFIYCEFFSMARYDVKYNYNDVEAIVIHRTAGVHGGDGTRHYPFRGLTLSLPQHVGLSFRHCLGRIL</sequence>
<dbReference type="WBParaSite" id="ACOC_0000118301-mRNA-1">
    <property type="protein sequence ID" value="ACOC_0000118301-mRNA-1"/>
    <property type="gene ID" value="ACOC_0000118301"/>
</dbReference>
<dbReference type="AlphaFoldDB" id="A0A0R3PBT2"/>
<reference evidence="4" key="1">
    <citation type="submission" date="2017-02" db="UniProtKB">
        <authorList>
            <consortium name="WormBaseParasite"/>
        </authorList>
    </citation>
    <scope>IDENTIFICATION</scope>
</reference>
<evidence type="ECO:0000256" key="1">
    <source>
        <dbReference type="SAM" id="SignalP"/>
    </source>
</evidence>
<dbReference type="Proteomes" id="UP000267027">
    <property type="component" value="Unassembled WGS sequence"/>
</dbReference>